<sequence length="495" mass="53209">MAPPPTSDDPSGLNDAGLVARERQGDNAQPLTISEISALLKRTVEDRFGYVRLRGELSGVKRAASGHFYCALKDEGAVLDGVMWKGNAARLNFRAEDGLEVIATGKLTTYPGRSKYQIVIDSLELAGEGALLALLEKTRARLAAEGLFDERRKRRLPFLPQVIGVVTSPTGAVIRDILHRLADRFPSHVVVWPVLVQGQGAAEQVAAAVRGFSGLEPGGTIPRPDVVIVARGGGSIEDLWSFNEEVVVRAIAECSIPVISAVGHETDTTLADFAADRRAPTPTAAAEMAVPVRADLAFTLSDLGTRQRRAVYRPVELGRERLESRARLLPRPENLLQPQAQRLDDLAERLRRGLGERSSKGRERLAGVAARLSPSLLTRSAGEAQRRLERARLGPALVERPLKSGADRLAALTRVMSQLHPEKPLERGYAIIRDAAGKALTTRAEAAGEAALVLQFRDGTLDAVLAGSAPPAPKPRPAPLPKRSGPGPTQEDLFG</sequence>
<evidence type="ECO:0000256" key="2">
    <source>
        <dbReference type="ARBA" id="ARBA00022722"/>
    </source>
</evidence>
<evidence type="ECO:0000256" key="4">
    <source>
        <dbReference type="ARBA" id="ARBA00022839"/>
    </source>
</evidence>
<keyword evidence="3 5" id="KW-0378">Hydrolase</keyword>
<feature type="compositionally biased region" description="Pro residues" evidence="7">
    <location>
        <begin position="470"/>
        <end position="480"/>
    </location>
</feature>
<comment type="similarity">
    <text evidence="5 6">Belongs to the XseA family.</text>
</comment>
<keyword evidence="10" id="KW-0067">ATP-binding</keyword>
<comment type="subcellular location">
    <subcellularLocation>
        <location evidence="5 6">Cytoplasm</location>
    </subcellularLocation>
</comment>
<dbReference type="GO" id="GO:0005524">
    <property type="term" value="F:ATP binding"/>
    <property type="evidence" value="ECO:0007669"/>
    <property type="project" value="UniProtKB-KW"/>
</dbReference>
<keyword evidence="4 5" id="KW-0269">Exonuclease</keyword>
<accession>A0ABT5JM15</accession>
<dbReference type="NCBIfam" id="TIGR00237">
    <property type="entry name" value="xseA"/>
    <property type="match status" value="1"/>
</dbReference>
<feature type="domain" description="Exonuclease VII large subunit C-terminal" evidence="8">
    <location>
        <begin position="147"/>
        <end position="463"/>
    </location>
</feature>
<organism evidence="10 11">
    <name type="scientific">Erythrobacter fulvus</name>
    <dbReference type="NCBI Taxonomy" id="2987523"/>
    <lineage>
        <taxon>Bacteria</taxon>
        <taxon>Pseudomonadati</taxon>
        <taxon>Pseudomonadota</taxon>
        <taxon>Alphaproteobacteria</taxon>
        <taxon>Sphingomonadales</taxon>
        <taxon>Erythrobacteraceae</taxon>
        <taxon>Erythrobacter/Porphyrobacter group</taxon>
        <taxon>Erythrobacter</taxon>
    </lineage>
</organism>
<dbReference type="EC" id="3.1.11.6" evidence="5"/>
<gene>
    <name evidence="5 10" type="primary">xseA</name>
    <name evidence="10" type="ORF">OIK40_03225</name>
</gene>
<keyword evidence="2 5" id="KW-0540">Nuclease</keyword>
<dbReference type="InterPro" id="IPR025824">
    <property type="entry name" value="OB-fold_nuc-bd_dom"/>
</dbReference>
<dbReference type="InterPro" id="IPR020579">
    <property type="entry name" value="Exonuc_VII_lsu_C"/>
</dbReference>
<dbReference type="PANTHER" id="PTHR30008:SF0">
    <property type="entry name" value="EXODEOXYRIBONUCLEASE 7 LARGE SUBUNIT"/>
    <property type="match status" value="1"/>
</dbReference>
<dbReference type="Pfam" id="PF13742">
    <property type="entry name" value="tRNA_anti_2"/>
    <property type="match status" value="1"/>
</dbReference>
<feature type="region of interest" description="Disordered" evidence="7">
    <location>
        <begin position="465"/>
        <end position="495"/>
    </location>
</feature>
<evidence type="ECO:0000256" key="1">
    <source>
        <dbReference type="ARBA" id="ARBA00022490"/>
    </source>
</evidence>
<evidence type="ECO:0000313" key="10">
    <source>
        <dbReference type="EMBL" id="MDC8753648.1"/>
    </source>
</evidence>
<dbReference type="PANTHER" id="PTHR30008">
    <property type="entry name" value="EXODEOXYRIBONUCLEASE 7 LARGE SUBUNIT"/>
    <property type="match status" value="1"/>
</dbReference>
<feature type="domain" description="OB-fold nucleic acid binding" evidence="9">
    <location>
        <begin position="31"/>
        <end position="123"/>
    </location>
</feature>
<evidence type="ECO:0000313" key="11">
    <source>
        <dbReference type="Proteomes" id="UP001216558"/>
    </source>
</evidence>
<dbReference type="EMBL" id="JAQQXQ010000002">
    <property type="protein sequence ID" value="MDC8753648.1"/>
    <property type="molecule type" value="Genomic_DNA"/>
</dbReference>
<comment type="subunit">
    <text evidence="5">Heterooligomer composed of large and small subunits.</text>
</comment>
<comment type="caution">
    <text evidence="10">The sequence shown here is derived from an EMBL/GenBank/DDBJ whole genome shotgun (WGS) entry which is preliminary data.</text>
</comment>
<keyword evidence="10" id="KW-0547">Nucleotide-binding</keyword>
<name>A0ABT5JM15_9SPHN</name>
<dbReference type="InterPro" id="IPR003753">
    <property type="entry name" value="Exonuc_VII_L"/>
</dbReference>
<dbReference type="RefSeq" id="WP_273676168.1">
    <property type="nucleotide sequence ID" value="NZ_JAQQXQ010000002.1"/>
</dbReference>
<comment type="catalytic activity">
    <reaction evidence="5 6">
        <text>Exonucleolytic cleavage in either 5'- to 3'- or 3'- to 5'-direction to yield nucleoside 5'-phosphates.</text>
        <dbReference type="EC" id="3.1.11.6"/>
    </reaction>
</comment>
<evidence type="ECO:0000256" key="6">
    <source>
        <dbReference type="RuleBase" id="RU004355"/>
    </source>
</evidence>
<reference evidence="10 11" key="1">
    <citation type="submission" date="2022-10" db="EMBL/GenBank/DDBJ databases">
        <title>Erythrobacter sp. sf7 Genome sequencing.</title>
        <authorList>
            <person name="Park S."/>
        </authorList>
    </citation>
    <scope>NUCLEOTIDE SEQUENCE [LARGE SCALE GENOMIC DNA]</scope>
    <source>
        <strain evidence="11">sf7</strain>
    </source>
</reference>
<dbReference type="Proteomes" id="UP001216558">
    <property type="component" value="Unassembled WGS sequence"/>
</dbReference>
<dbReference type="GO" id="GO:0008855">
    <property type="term" value="F:exodeoxyribonuclease VII activity"/>
    <property type="evidence" value="ECO:0007669"/>
    <property type="project" value="UniProtKB-EC"/>
</dbReference>
<evidence type="ECO:0000259" key="9">
    <source>
        <dbReference type="Pfam" id="PF13742"/>
    </source>
</evidence>
<keyword evidence="11" id="KW-1185">Reference proteome</keyword>
<evidence type="ECO:0000259" key="8">
    <source>
        <dbReference type="Pfam" id="PF02601"/>
    </source>
</evidence>
<proteinExistence type="inferred from homology"/>
<comment type="function">
    <text evidence="5">Bidirectionally degrades single-stranded DNA into large acid-insoluble oligonucleotides, which are then degraded further into small acid-soluble oligonucleotides.</text>
</comment>
<keyword evidence="1 5" id="KW-0963">Cytoplasm</keyword>
<dbReference type="HAMAP" id="MF_00378">
    <property type="entry name" value="Exonuc_7_L"/>
    <property type="match status" value="1"/>
</dbReference>
<evidence type="ECO:0000256" key="7">
    <source>
        <dbReference type="SAM" id="MobiDB-lite"/>
    </source>
</evidence>
<dbReference type="Pfam" id="PF02601">
    <property type="entry name" value="Exonuc_VII_L"/>
    <property type="match status" value="1"/>
</dbReference>
<evidence type="ECO:0000256" key="3">
    <source>
        <dbReference type="ARBA" id="ARBA00022801"/>
    </source>
</evidence>
<dbReference type="CDD" id="cd04489">
    <property type="entry name" value="ExoVII_LU_OBF"/>
    <property type="match status" value="1"/>
</dbReference>
<evidence type="ECO:0000256" key="5">
    <source>
        <dbReference type="HAMAP-Rule" id="MF_00378"/>
    </source>
</evidence>
<protein>
    <recommendedName>
        <fullName evidence="5">Exodeoxyribonuclease 7 large subunit</fullName>
        <ecNumber evidence="5">3.1.11.6</ecNumber>
    </recommendedName>
    <alternativeName>
        <fullName evidence="5">Exodeoxyribonuclease VII large subunit</fullName>
        <shortName evidence="5">Exonuclease VII large subunit</shortName>
    </alternativeName>
</protein>